<evidence type="ECO:0000256" key="1">
    <source>
        <dbReference type="SAM" id="MobiDB-lite"/>
    </source>
</evidence>
<evidence type="ECO:0000313" key="3">
    <source>
        <dbReference type="Proteomes" id="UP001392437"/>
    </source>
</evidence>
<feature type="compositionally biased region" description="Polar residues" evidence="1">
    <location>
        <begin position="11"/>
        <end position="24"/>
    </location>
</feature>
<dbReference type="Gene3D" id="3.90.25.10">
    <property type="entry name" value="UDP-galactose 4-epimerase, domain 1"/>
    <property type="match status" value="1"/>
</dbReference>
<organism evidence="2 3">
    <name type="scientific">Apiospora kogelbergensis</name>
    <dbReference type="NCBI Taxonomy" id="1337665"/>
    <lineage>
        <taxon>Eukaryota</taxon>
        <taxon>Fungi</taxon>
        <taxon>Dikarya</taxon>
        <taxon>Ascomycota</taxon>
        <taxon>Pezizomycotina</taxon>
        <taxon>Sordariomycetes</taxon>
        <taxon>Xylariomycetidae</taxon>
        <taxon>Amphisphaeriales</taxon>
        <taxon>Apiosporaceae</taxon>
        <taxon>Apiospora</taxon>
    </lineage>
</organism>
<dbReference type="AlphaFoldDB" id="A0AAW0QPR7"/>
<dbReference type="SUPFAM" id="SSF51735">
    <property type="entry name" value="NAD(P)-binding Rossmann-fold domains"/>
    <property type="match status" value="1"/>
</dbReference>
<protein>
    <submittedName>
        <fullName evidence="2">Uncharacterized protein</fullName>
    </submittedName>
</protein>
<dbReference type="Gene3D" id="3.40.50.720">
    <property type="entry name" value="NAD(P)-binding Rossmann-like Domain"/>
    <property type="match status" value="1"/>
</dbReference>
<proteinExistence type="predicted"/>
<keyword evidence="3" id="KW-1185">Reference proteome</keyword>
<sequence length="144" mass="16091">MDASARGLEETITTPYSDMVNNATDHLPGRHPRQGLRADDIGWFAAQSFLDPDGYRNKAPTLVGDELAQPDADAIFNTIVWMPMPMSDTVGDMFKWFKAEGYGGDVEACRKAYPEMQSVKTKLEVNKGRWTHWNSKSFSSTQVA</sequence>
<name>A0AAW0QPR7_9PEZI</name>
<dbReference type="InterPro" id="IPR036291">
    <property type="entry name" value="NAD(P)-bd_dom_sf"/>
</dbReference>
<dbReference type="EMBL" id="JAQQWP010000009">
    <property type="protein sequence ID" value="KAK8101194.1"/>
    <property type="molecule type" value="Genomic_DNA"/>
</dbReference>
<accession>A0AAW0QPR7</accession>
<comment type="caution">
    <text evidence="2">The sequence shown here is derived from an EMBL/GenBank/DDBJ whole genome shotgun (WGS) entry which is preliminary data.</text>
</comment>
<feature type="region of interest" description="Disordered" evidence="1">
    <location>
        <begin position="1"/>
        <end position="32"/>
    </location>
</feature>
<reference evidence="2 3" key="1">
    <citation type="submission" date="2023-01" db="EMBL/GenBank/DDBJ databases">
        <title>Analysis of 21 Apiospora genomes using comparative genomics revels a genus with tremendous synthesis potential of carbohydrate active enzymes and secondary metabolites.</title>
        <authorList>
            <person name="Sorensen T."/>
        </authorList>
    </citation>
    <scope>NUCLEOTIDE SEQUENCE [LARGE SCALE GENOMIC DNA]</scope>
    <source>
        <strain evidence="2 3">CBS 117206</strain>
    </source>
</reference>
<evidence type="ECO:0000313" key="2">
    <source>
        <dbReference type="EMBL" id="KAK8101194.1"/>
    </source>
</evidence>
<dbReference type="Proteomes" id="UP001392437">
    <property type="component" value="Unassembled WGS sequence"/>
</dbReference>
<gene>
    <name evidence="2" type="ORF">PG999_011568</name>
</gene>